<evidence type="ECO:0000313" key="2">
    <source>
        <dbReference type="Proteomes" id="UP001595457"/>
    </source>
</evidence>
<keyword evidence="2" id="KW-1185">Reference proteome</keyword>
<organism evidence="1 2">
    <name type="scientific">Azotobacter bryophylli</name>
    <dbReference type="NCBI Taxonomy" id="1986537"/>
    <lineage>
        <taxon>Bacteria</taxon>
        <taxon>Pseudomonadati</taxon>
        <taxon>Pseudomonadota</taxon>
        <taxon>Gammaproteobacteria</taxon>
        <taxon>Pseudomonadales</taxon>
        <taxon>Pseudomonadaceae</taxon>
        <taxon>Azotobacter</taxon>
    </lineage>
</organism>
<comment type="caution">
    <text evidence="1">The sequence shown here is derived from an EMBL/GenBank/DDBJ whole genome shotgun (WGS) entry which is preliminary data.</text>
</comment>
<evidence type="ECO:0000313" key="1">
    <source>
        <dbReference type="EMBL" id="MFC2973833.1"/>
    </source>
</evidence>
<protein>
    <submittedName>
        <fullName evidence="1">Uncharacterized protein</fullName>
    </submittedName>
</protein>
<name>A0ABV7AXV4_9GAMM</name>
<sequence>MKLNISCQGNYITVNQISQLMQAAGSNTTISVANANGRPQSELVSAIQSASAKKISIDIDGSAASVTQTLALFNACRPNPNASLSLREANAYSSLQIQSIYSAVGDKPFSAQINGAATNESQIQYLLGYANGLNTSLTLSSITSMTDSGIATAINAAGSRRLQAQIDGKQASPAKILYLLDRPSGANISLSLINSEYISTNYFGQFLSAAGSRNFTISFDVTKVNFDFIKQTIAASNQNTRFNLISAQALTTPNLKTLLQTASNRKISINLNGAQFYSGQPLSTVQLGNLNNFFNINTAQATNLVDMLAAIKASAGTNLALEYNGAQLVVTPTDGNYVVRAIQVAQEGTEFSVNSVGQTQFNLNIVLDIIYAAH</sequence>
<reference evidence="2" key="1">
    <citation type="journal article" date="2019" name="Int. J. Syst. Evol. Microbiol.">
        <title>The Global Catalogue of Microorganisms (GCM) 10K type strain sequencing project: providing services to taxonomists for standard genome sequencing and annotation.</title>
        <authorList>
            <consortium name="The Broad Institute Genomics Platform"/>
            <consortium name="The Broad Institute Genome Sequencing Center for Infectious Disease"/>
            <person name="Wu L."/>
            <person name="Ma J."/>
        </authorList>
    </citation>
    <scope>NUCLEOTIDE SEQUENCE [LARGE SCALE GENOMIC DNA]</scope>
    <source>
        <strain evidence="2">KCTC 62195</strain>
    </source>
</reference>
<proteinExistence type="predicted"/>
<dbReference type="EMBL" id="JBHRSJ010000034">
    <property type="protein sequence ID" value="MFC2973833.1"/>
    <property type="molecule type" value="Genomic_DNA"/>
</dbReference>
<gene>
    <name evidence="1" type="ORF">ACFOJE_16650</name>
</gene>
<dbReference type="Proteomes" id="UP001595457">
    <property type="component" value="Unassembled WGS sequence"/>
</dbReference>
<dbReference type="RefSeq" id="WP_377815733.1">
    <property type="nucleotide sequence ID" value="NZ_JBHRSJ010000034.1"/>
</dbReference>
<accession>A0ABV7AXV4</accession>